<keyword evidence="2" id="KW-1185">Reference proteome</keyword>
<dbReference type="AlphaFoldDB" id="D5RNS2"/>
<organism evidence="1 2">
    <name type="scientific">Pseudoroseomonas cervicalis ATCC 49957</name>
    <dbReference type="NCBI Taxonomy" id="525371"/>
    <lineage>
        <taxon>Bacteria</taxon>
        <taxon>Pseudomonadati</taxon>
        <taxon>Pseudomonadota</taxon>
        <taxon>Alphaproteobacteria</taxon>
        <taxon>Acetobacterales</taxon>
        <taxon>Roseomonadaceae</taxon>
        <taxon>Roseomonas</taxon>
    </lineage>
</organism>
<sequence>MAPAFPPELQAAIAAMQEGLVAPRRAVLDPHQSNGAGRALIPA</sequence>
<evidence type="ECO:0000313" key="1">
    <source>
        <dbReference type="EMBL" id="EFH11048.1"/>
    </source>
</evidence>
<name>D5RNS2_9PROT</name>
<proteinExistence type="predicted"/>
<comment type="caution">
    <text evidence="1">The sequence shown here is derived from an EMBL/GenBank/DDBJ whole genome shotgun (WGS) entry which is preliminary data.</text>
</comment>
<dbReference type="HOGENOM" id="CLU_3238983_0_0_5"/>
<gene>
    <name evidence="1" type="ORF">HMPREF0731_2733</name>
</gene>
<reference evidence="1 2" key="1">
    <citation type="submission" date="2010-04" db="EMBL/GenBank/DDBJ databases">
        <authorList>
            <person name="Qin X."/>
            <person name="Bachman B."/>
            <person name="Battles P."/>
            <person name="Bell A."/>
            <person name="Bess C."/>
            <person name="Bickham C."/>
            <person name="Chaboub L."/>
            <person name="Chen D."/>
            <person name="Coyle M."/>
            <person name="Deiros D.R."/>
            <person name="Dinh H."/>
            <person name="Forbes L."/>
            <person name="Fowler G."/>
            <person name="Francisco L."/>
            <person name="Fu Q."/>
            <person name="Gubbala S."/>
            <person name="Hale W."/>
            <person name="Han Y."/>
            <person name="Hemphill L."/>
            <person name="Highlander S.K."/>
            <person name="Hirani K."/>
            <person name="Hogues M."/>
            <person name="Jackson L."/>
            <person name="Jakkamsetti A."/>
            <person name="Javaid M."/>
            <person name="Jiang H."/>
            <person name="Korchina V."/>
            <person name="Kovar C."/>
            <person name="Lara F."/>
            <person name="Lee S."/>
            <person name="Mata R."/>
            <person name="Mathew T."/>
            <person name="Moen C."/>
            <person name="Morales K."/>
            <person name="Munidasa M."/>
            <person name="Nazareth L."/>
            <person name="Ngo R."/>
            <person name="Nguyen L."/>
            <person name="Okwuonu G."/>
            <person name="Ongeri F."/>
            <person name="Patil S."/>
            <person name="Petrosino J."/>
            <person name="Pham C."/>
            <person name="Pham P."/>
            <person name="Pu L.-L."/>
            <person name="Puazo M."/>
            <person name="Raj R."/>
            <person name="Reid J."/>
            <person name="Rouhana J."/>
            <person name="Saada N."/>
            <person name="Shang Y."/>
            <person name="Simmons D."/>
            <person name="Thornton R."/>
            <person name="Warren J."/>
            <person name="Weissenberger G."/>
            <person name="Zhang J."/>
            <person name="Zhang L."/>
            <person name="Zhou C."/>
            <person name="Zhu D."/>
            <person name="Muzny D."/>
            <person name="Worley K."/>
            <person name="Gibbs R."/>
        </authorList>
    </citation>
    <scope>NUCLEOTIDE SEQUENCE [LARGE SCALE GENOMIC DNA]</scope>
    <source>
        <strain evidence="1 2">ATCC 49957</strain>
    </source>
</reference>
<dbReference type="EMBL" id="ADVL01000538">
    <property type="protein sequence ID" value="EFH11048.1"/>
    <property type="molecule type" value="Genomic_DNA"/>
</dbReference>
<accession>D5RNS2</accession>
<dbReference type="Proteomes" id="UP000005324">
    <property type="component" value="Unassembled WGS sequence"/>
</dbReference>
<protein>
    <submittedName>
        <fullName evidence="1">Uncharacterized protein</fullName>
    </submittedName>
</protein>
<evidence type="ECO:0000313" key="2">
    <source>
        <dbReference type="Proteomes" id="UP000005324"/>
    </source>
</evidence>